<dbReference type="Proteomes" id="UP000007752">
    <property type="component" value="Chromosome 10"/>
</dbReference>
<feature type="domain" description="No apical meristem-associated C-terminal" evidence="2">
    <location>
        <begin position="208"/>
        <end position="346"/>
    </location>
</feature>
<dbReference type="Pfam" id="PF14303">
    <property type="entry name" value="NAM-associated"/>
    <property type="match status" value="1"/>
</dbReference>
<reference evidence="3" key="1">
    <citation type="journal article" date="2005" name="PLoS Biol.">
        <title>The genomes of Oryza sativa: a history of duplications.</title>
        <authorList>
            <person name="Yu J."/>
            <person name="Wang J."/>
            <person name="Lin W."/>
            <person name="Li S."/>
            <person name="Li H."/>
            <person name="Zhou J."/>
            <person name="Ni P."/>
            <person name="Dong W."/>
            <person name="Hu S."/>
            <person name="Zeng C."/>
            <person name="Zhang J."/>
            <person name="Zhang Y."/>
            <person name="Li R."/>
            <person name="Xu Z."/>
            <person name="Li S."/>
            <person name="Li X."/>
            <person name="Zheng H."/>
            <person name="Cong L."/>
            <person name="Lin L."/>
            <person name="Yin J."/>
            <person name="Geng J."/>
            <person name="Li G."/>
            <person name="Shi J."/>
            <person name="Liu J."/>
            <person name="Lv H."/>
            <person name="Li J."/>
            <person name="Wang J."/>
            <person name="Deng Y."/>
            <person name="Ran L."/>
            <person name="Shi X."/>
            <person name="Wang X."/>
            <person name="Wu Q."/>
            <person name="Li C."/>
            <person name="Ren X."/>
            <person name="Wang J."/>
            <person name="Wang X."/>
            <person name="Li D."/>
            <person name="Liu D."/>
            <person name="Zhang X."/>
            <person name="Ji Z."/>
            <person name="Zhao W."/>
            <person name="Sun Y."/>
            <person name="Zhang Z."/>
            <person name="Bao J."/>
            <person name="Han Y."/>
            <person name="Dong L."/>
            <person name="Ji J."/>
            <person name="Chen P."/>
            <person name="Wu S."/>
            <person name="Liu J."/>
            <person name="Xiao Y."/>
            <person name="Bu D."/>
            <person name="Tan J."/>
            <person name="Yang L."/>
            <person name="Ye C."/>
            <person name="Zhang J."/>
            <person name="Xu J."/>
            <person name="Zhou Y."/>
            <person name="Yu Y."/>
            <person name="Zhang B."/>
            <person name="Zhuang S."/>
            <person name="Wei H."/>
            <person name="Liu B."/>
            <person name="Lei M."/>
            <person name="Yu H."/>
            <person name="Li Y."/>
            <person name="Xu H."/>
            <person name="Wei S."/>
            <person name="He X."/>
            <person name="Fang L."/>
            <person name="Zhang Z."/>
            <person name="Zhang Y."/>
            <person name="Huang X."/>
            <person name="Su Z."/>
            <person name="Tong W."/>
            <person name="Li J."/>
            <person name="Tong Z."/>
            <person name="Li S."/>
            <person name="Ye J."/>
            <person name="Wang L."/>
            <person name="Fang L."/>
            <person name="Lei T."/>
            <person name="Chen C."/>
            <person name="Chen H."/>
            <person name="Xu Z."/>
            <person name="Li H."/>
            <person name="Huang H."/>
            <person name="Zhang F."/>
            <person name="Xu H."/>
            <person name="Li N."/>
            <person name="Zhao C."/>
            <person name="Li S."/>
            <person name="Dong L."/>
            <person name="Huang Y."/>
            <person name="Li L."/>
            <person name="Xi Y."/>
            <person name="Qi Q."/>
            <person name="Li W."/>
            <person name="Zhang B."/>
            <person name="Hu W."/>
            <person name="Zhang Y."/>
            <person name="Tian X."/>
            <person name="Jiao Y."/>
            <person name="Liang X."/>
            <person name="Jin J."/>
            <person name="Gao L."/>
            <person name="Zheng W."/>
            <person name="Hao B."/>
            <person name="Liu S."/>
            <person name="Wang W."/>
            <person name="Yuan L."/>
            <person name="Cao M."/>
            <person name="McDermott J."/>
            <person name="Samudrala R."/>
            <person name="Wang J."/>
            <person name="Wong G.K."/>
            <person name="Yang H."/>
        </authorList>
    </citation>
    <scope>NUCLEOTIDE SEQUENCE [LARGE SCALE GENOMIC DNA]</scope>
</reference>
<evidence type="ECO:0000256" key="1">
    <source>
        <dbReference type="SAM" id="MobiDB-lite"/>
    </source>
</evidence>
<feature type="compositionally biased region" description="Basic and acidic residues" evidence="1">
    <location>
        <begin position="250"/>
        <end position="265"/>
    </location>
</feature>
<feature type="region of interest" description="Disordered" evidence="1">
    <location>
        <begin position="235"/>
        <end position="283"/>
    </location>
</feature>
<reference evidence="3" key="2">
    <citation type="submission" date="2008-12" db="EMBL/GenBank/DDBJ databases">
        <title>Improved gene annotation of the rice (Oryza sativa) genomes.</title>
        <authorList>
            <person name="Wang J."/>
            <person name="Li R."/>
            <person name="Fan W."/>
            <person name="Huang Q."/>
            <person name="Zhang J."/>
            <person name="Zhou Y."/>
            <person name="Hu Y."/>
            <person name="Zi S."/>
            <person name="Li J."/>
            <person name="Ni P."/>
            <person name="Zheng H."/>
            <person name="Zhang Y."/>
            <person name="Zhao M."/>
            <person name="Hao Q."/>
            <person name="McDermott J."/>
            <person name="Samudrala R."/>
            <person name="Kristiansen K."/>
            <person name="Wong G.K.-S."/>
        </authorList>
    </citation>
    <scope>NUCLEOTIDE SEQUENCE</scope>
</reference>
<dbReference type="PANTHER" id="PTHR45224:SF15">
    <property type="entry name" value="OS10G0563100 PROTEIN"/>
    <property type="match status" value="1"/>
</dbReference>
<dbReference type="AlphaFoldDB" id="A3C597"/>
<protein>
    <recommendedName>
        <fullName evidence="2">No apical meristem-associated C-terminal domain-containing protein</fullName>
    </recommendedName>
</protein>
<evidence type="ECO:0000259" key="2">
    <source>
        <dbReference type="Pfam" id="PF14303"/>
    </source>
</evidence>
<gene>
    <name evidence="3" type="ORF">OsJ_31718</name>
</gene>
<organism evidence="3">
    <name type="scientific">Oryza sativa subsp. japonica</name>
    <name type="common">Rice</name>
    <dbReference type="NCBI Taxonomy" id="39947"/>
    <lineage>
        <taxon>Eukaryota</taxon>
        <taxon>Viridiplantae</taxon>
        <taxon>Streptophyta</taxon>
        <taxon>Embryophyta</taxon>
        <taxon>Tracheophyta</taxon>
        <taxon>Spermatophyta</taxon>
        <taxon>Magnoliopsida</taxon>
        <taxon>Liliopsida</taxon>
        <taxon>Poales</taxon>
        <taxon>Poaceae</taxon>
        <taxon>BOP clade</taxon>
        <taxon>Oryzoideae</taxon>
        <taxon>Oryzeae</taxon>
        <taxon>Oryzinae</taxon>
        <taxon>Oryza</taxon>
        <taxon>Oryza sativa</taxon>
    </lineage>
</organism>
<accession>A3C597</accession>
<proteinExistence type="predicted"/>
<sequence length="365" mass="41532">MAPPLGGQPGWWNGSLPHTNSFGPVSSDCGMDIHPPGGFLSMLQTGQQPLVPPHVLFLATWPPMPPMAPTTNSGTTHARSRSKAKPVINLDDGDDVRTAKRLTWASDEDLRLVSAWLYHSNDPINGNGKKNESYWGDVVELYNSTTPINRKREVKHLKDRWQRIKRWVGFFCASWKKAALVYTSGYSDDQLRDFANQFYVDDYPNEGPFTVLHCWKVLRDEPKWHAVLEELEKPHKRSLDDGSDTLSQKDIGEKERPIGRNEAKKQRNGKGKGKGKDDDDSLREDMKKYMDVQAAASKRHEEFLGTQHRISDAKVEVARLRREAVLTESYQKMMSMDTSQMTDEMKAEHVMGLKMLREKLLGDII</sequence>
<dbReference type="EMBL" id="CM000147">
    <property type="protein sequence ID" value="EAZ16260.1"/>
    <property type="molecule type" value="Genomic_DNA"/>
</dbReference>
<dbReference type="PANTHER" id="PTHR45224">
    <property type="entry name" value="OS01G0527900 PROTEIN-RELATED"/>
    <property type="match status" value="1"/>
</dbReference>
<name>A3C597_ORYSJ</name>
<evidence type="ECO:0000313" key="3">
    <source>
        <dbReference type="EMBL" id="EAZ16260.1"/>
    </source>
</evidence>
<dbReference type="InterPro" id="IPR029466">
    <property type="entry name" value="NAM-associated_C"/>
</dbReference>